<comment type="caution">
    <text evidence="1">The sequence shown here is derived from an EMBL/GenBank/DDBJ whole genome shotgun (WGS) entry which is preliminary data.</text>
</comment>
<name>A0ABU4US49_9PSEU</name>
<accession>A0ABU4US49</accession>
<dbReference type="Pfam" id="PF02450">
    <property type="entry name" value="LCAT"/>
    <property type="match status" value="1"/>
</dbReference>
<dbReference type="Gene3D" id="3.40.50.1820">
    <property type="entry name" value="alpha/beta hydrolase"/>
    <property type="match status" value="1"/>
</dbReference>
<protein>
    <recommendedName>
        <fullName evidence="3">Lecithin:cholesterol acyltransferase</fullName>
    </recommendedName>
</protein>
<dbReference type="Proteomes" id="UP001285352">
    <property type="component" value="Unassembled WGS sequence"/>
</dbReference>
<dbReference type="RefSeq" id="WP_319973953.1">
    <property type="nucleotide sequence ID" value="NZ_JAXAVU010000004.1"/>
</dbReference>
<keyword evidence="2" id="KW-1185">Reference proteome</keyword>
<dbReference type="PANTHER" id="PTHR11440">
    <property type="entry name" value="LECITHIN-CHOLESTEROL ACYLTRANSFERASE-RELATED"/>
    <property type="match status" value="1"/>
</dbReference>
<dbReference type="EMBL" id="JAXAVU010000004">
    <property type="protein sequence ID" value="MDX8141631.1"/>
    <property type="molecule type" value="Genomic_DNA"/>
</dbReference>
<sequence length="485" mass="52983">MEDDVAQRARFKDMIVVLPGIGGSVLRDQDGPVWEPSIGMAGSLLRDRHDVLARLAGDRGKLDDPDHRDGVVATGLISTPVALPGFATLNQYTPLRRALDAAFELRHGDPADAGGAPANYFEFAYDWRRDNRVSALGLKTLIDRELAKWRAYQIGGGPKVVLVCHSMGGLVAKYYLDVLGGWRDCRTFITFGTPFRGSVKAVHMLANGLSRFGIDFTAMSEVLRNFTSVYQLLPRYPMVAQRPGGPLVRVSELTGNVGGLDVARARDAYEDFHRAMDPERSSHQGRRLDELVRMRPIIGHGQRTLQSAVVGETTLSASTELASDDPDVLAFHTGDGTVPEFSALPIELSDDGPWWWENGKHSTMHTVPNTLASLVKTLMMGSRGLSDLQGPEQGEWEEAARPAEVTLDVRVDEVSPSGEPVTIDCVLNGADVTEPPRLTISRDVPVELSETEEGCRYRVRGLSVGTHELKVDWAGCSVSDVVEVC</sequence>
<organism evidence="1 2">
    <name type="scientific">Lentzea sokolovensis</name>
    <dbReference type="NCBI Taxonomy" id="3095429"/>
    <lineage>
        <taxon>Bacteria</taxon>
        <taxon>Bacillati</taxon>
        <taxon>Actinomycetota</taxon>
        <taxon>Actinomycetes</taxon>
        <taxon>Pseudonocardiales</taxon>
        <taxon>Pseudonocardiaceae</taxon>
        <taxon>Lentzea</taxon>
    </lineage>
</organism>
<dbReference type="SUPFAM" id="SSF53474">
    <property type="entry name" value="alpha/beta-Hydrolases"/>
    <property type="match status" value="1"/>
</dbReference>
<gene>
    <name evidence="1" type="ORF">SK854_05880</name>
</gene>
<reference evidence="1 2" key="1">
    <citation type="submission" date="2023-11" db="EMBL/GenBank/DDBJ databases">
        <title>Lentzea sokolovensis, sp. nov., Lentzea kristufkii, sp. nov., and Lentzea miocenensis, sp. nov., rare actinobacteria from Sokolov Coal Basin, Miocene lacustrine sediment, Czech Republic.</title>
        <authorList>
            <person name="Lara A."/>
            <person name="Kotroba L."/>
            <person name="Nouioui I."/>
            <person name="Neumann-Schaal M."/>
            <person name="Mast Y."/>
            <person name="Chronakova A."/>
        </authorList>
    </citation>
    <scope>NUCLEOTIDE SEQUENCE [LARGE SCALE GENOMIC DNA]</scope>
    <source>
        <strain evidence="1 2">BCCO 10_0061</strain>
    </source>
</reference>
<evidence type="ECO:0000313" key="1">
    <source>
        <dbReference type="EMBL" id="MDX8141631.1"/>
    </source>
</evidence>
<evidence type="ECO:0008006" key="3">
    <source>
        <dbReference type="Google" id="ProtNLM"/>
    </source>
</evidence>
<proteinExistence type="predicted"/>
<dbReference type="InterPro" id="IPR003386">
    <property type="entry name" value="LACT/PDAT_acylTrfase"/>
</dbReference>
<evidence type="ECO:0000313" key="2">
    <source>
        <dbReference type="Proteomes" id="UP001285352"/>
    </source>
</evidence>
<dbReference type="InterPro" id="IPR029058">
    <property type="entry name" value="AB_hydrolase_fold"/>
</dbReference>